<dbReference type="Pfam" id="PF14383">
    <property type="entry name" value="VARLMGL"/>
    <property type="match status" value="1"/>
</dbReference>
<dbReference type="InterPro" id="IPR032795">
    <property type="entry name" value="DUF3741-assoc"/>
</dbReference>
<dbReference type="PANTHER" id="PTHR31680:SF12">
    <property type="entry name" value="OS11G0587300 PROTEIN"/>
    <property type="match status" value="1"/>
</dbReference>
<feature type="compositionally biased region" description="Low complexity" evidence="1">
    <location>
        <begin position="196"/>
        <end position="205"/>
    </location>
</feature>
<feature type="compositionally biased region" description="Basic and acidic residues" evidence="1">
    <location>
        <begin position="206"/>
        <end position="220"/>
    </location>
</feature>
<dbReference type="InterPro" id="IPR025486">
    <property type="entry name" value="DUF4378"/>
</dbReference>
<evidence type="ECO:0000259" key="3">
    <source>
        <dbReference type="Pfam" id="PF14383"/>
    </source>
</evidence>
<name>A0AAW2SBD8_9LAMI</name>
<sequence>MSTGLVEEHNLEKQIKKQMGCMAGFLQLFDRHQILSGRRLYSARRLPSSPVGDTTSDSEKSTPASPAISGEYGKPRQSYSAAPSLESTKQPQTAELRSPVAAAVAELPPKSPLPLPIFELKEGTKSSWKFCKETPRLSLDSRATTDAKGGLHPKEIRTGSSILSTANRCDSIASDANDESQQNRSPSVIARLMGLEPLPDSSSSEPENKPELRRSASESRVSRDLFHSRFIAEESNFPSKHPIQQHSGLFNNVMKDNAPGDAHYADPRNYLLKSVNKAEPPKGLNRGSFNSSSPWRASQHRRSFFDSGDFFPEPKQTVSIYGEIESRLKMRGIEEPSKDLETLKQILEALQLKGLLHSRKPSAQIRSKKSTAEIQQKEKITTVVAAEDESSSVSGSSITTSTDTDRWKTEEYKEGRNLLERCDKLLHSIAEMTATDMQPSPVSVLDSSFYKDESSTPSPVTTRRNIDFKDHSSELEDEIWSPVISPVGSKSEEISKDSDFFYISDVLRASCYLPDDSNVFLLLEKQQCLEGKDTSKASRLQRKLIFDTINEIVERNRRLPPWKVVYCNITEPSLDKVWSEFQSIREHETGDDLFETICGVLKKDLARDAVTGWGECPVEMSEVILDMERLIFKDLISETIRELAALASRSTLLSCVMPRRKLVF</sequence>
<evidence type="ECO:0000313" key="4">
    <source>
        <dbReference type="EMBL" id="KAL0389449.1"/>
    </source>
</evidence>
<reference evidence="4" key="1">
    <citation type="submission" date="2020-06" db="EMBL/GenBank/DDBJ databases">
        <authorList>
            <person name="Li T."/>
            <person name="Hu X."/>
            <person name="Zhang T."/>
            <person name="Song X."/>
            <person name="Zhang H."/>
            <person name="Dai N."/>
            <person name="Sheng W."/>
            <person name="Hou X."/>
            <person name="Wei L."/>
        </authorList>
    </citation>
    <scope>NUCLEOTIDE SEQUENCE</scope>
    <source>
        <strain evidence="4">KEN8</strain>
        <tissue evidence="4">Leaf</tissue>
    </source>
</reference>
<dbReference type="EMBL" id="JACGWM010000002">
    <property type="protein sequence ID" value="KAL0389449.1"/>
    <property type="molecule type" value="Genomic_DNA"/>
</dbReference>
<reference evidence="4" key="2">
    <citation type="journal article" date="2024" name="Plant">
        <title>Genomic evolution and insights into agronomic trait innovations of Sesamum species.</title>
        <authorList>
            <person name="Miao H."/>
            <person name="Wang L."/>
            <person name="Qu L."/>
            <person name="Liu H."/>
            <person name="Sun Y."/>
            <person name="Le M."/>
            <person name="Wang Q."/>
            <person name="Wei S."/>
            <person name="Zheng Y."/>
            <person name="Lin W."/>
            <person name="Duan Y."/>
            <person name="Cao H."/>
            <person name="Xiong S."/>
            <person name="Wang X."/>
            <person name="Wei L."/>
            <person name="Li C."/>
            <person name="Ma Q."/>
            <person name="Ju M."/>
            <person name="Zhao R."/>
            <person name="Li G."/>
            <person name="Mu C."/>
            <person name="Tian Q."/>
            <person name="Mei H."/>
            <person name="Zhang T."/>
            <person name="Gao T."/>
            <person name="Zhang H."/>
        </authorList>
    </citation>
    <scope>NUCLEOTIDE SEQUENCE</scope>
    <source>
        <strain evidence="4">KEN8</strain>
    </source>
</reference>
<feature type="compositionally biased region" description="Polar residues" evidence="1">
    <location>
        <begin position="77"/>
        <end position="95"/>
    </location>
</feature>
<evidence type="ECO:0000259" key="2">
    <source>
        <dbReference type="Pfam" id="PF14309"/>
    </source>
</evidence>
<feature type="region of interest" description="Disordered" evidence="1">
    <location>
        <begin position="196"/>
        <end position="220"/>
    </location>
</feature>
<feature type="region of interest" description="Disordered" evidence="1">
    <location>
        <begin position="45"/>
        <end position="97"/>
    </location>
</feature>
<gene>
    <name evidence="4" type="ORF">Scaly_0302000</name>
</gene>
<evidence type="ECO:0000256" key="1">
    <source>
        <dbReference type="SAM" id="MobiDB-lite"/>
    </source>
</evidence>
<dbReference type="InterPro" id="IPR033334">
    <property type="entry name" value="LNG1/2"/>
</dbReference>
<dbReference type="PANTHER" id="PTHR31680">
    <property type="entry name" value="LONGIFOLIA PROTEIN"/>
    <property type="match status" value="1"/>
</dbReference>
<organism evidence="4">
    <name type="scientific">Sesamum calycinum</name>
    <dbReference type="NCBI Taxonomy" id="2727403"/>
    <lineage>
        <taxon>Eukaryota</taxon>
        <taxon>Viridiplantae</taxon>
        <taxon>Streptophyta</taxon>
        <taxon>Embryophyta</taxon>
        <taxon>Tracheophyta</taxon>
        <taxon>Spermatophyta</taxon>
        <taxon>Magnoliopsida</taxon>
        <taxon>eudicotyledons</taxon>
        <taxon>Gunneridae</taxon>
        <taxon>Pentapetalae</taxon>
        <taxon>asterids</taxon>
        <taxon>lamiids</taxon>
        <taxon>Lamiales</taxon>
        <taxon>Pedaliaceae</taxon>
        <taxon>Sesamum</taxon>
    </lineage>
</organism>
<dbReference type="AlphaFoldDB" id="A0AAW2SBD8"/>
<feature type="domain" description="DUF4378" evidence="2">
    <location>
        <begin position="499"/>
        <end position="638"/>
    </location>
</feature>
<accession>A0AAW2SBD8</accession>
<comment type="caution">
    <text evidence="4">The sequence shown here is derived from an EMBL/GenBank/DDBJ whole genome shotgun (WGS) entry which is preliminary data.</text>
</comment>
<dbReference type="Pfam" id="PF14309">
    <property type="entry name" value="DUF4378"/>
    <property type="match status" value="1"/>
</dbReference>
<feature type="domain" description="DUF3741" evidence="3">
    <location>
        <begin position="174"/>
        <end position="204"/>
    </location>
</feature>
<proteinExistence type="predicted"/>
<protein>
    <submittedName>
        <fullName evidence="4">Protein LONGIFOLIA 1</fullName>
    </submittedName>
</protein>
<dbReference type="GO" id="GO:0051513">
    <property type="term" value="P:regulation of monopolar cell growth"/>
    <property type="evidence" value="ECO:0007669"/>
    <property type="project" value="InterPro"/>
</dbReference>